<dbReference type="OrthoDB" id="9794407at2"/>
<dbReference type="PANTHER" id="PTHR43300">
    <property type="entry name" value="ACETYLTRANSFERASE"/>
    <property type="match status" value="1"/>
</dbReference>
<dbReference type="PROSITE" id="PS00101">
    <property type="entry name" value="HEXAPEP_TRANSFERASES"/>
    <property type="match status" value="1"/>
</dbReference>
<dbReference type="Proteomes" id="UP000001171">
    <property type="component" value="Chromosome"/>
</dbReference>
<dbReference type="RefSeq" id="WP_011233810.1">
    <property type="nucleotide sequence ID" value="NC_006512.1"/>
</dbReference>
<dbReference type="InterPro" id="IPR001451">
    <property type="entry name" value="Hexapep"/>
</dbReference>
<evidence type="ECO:0000256" key="6">
    <source>
        <dbReference type="PIRSR" id="PIRSR620019-2"/>
    </source>
</evidence>
<evidence type="ECO:0000256" key="1">
    <source>
        <dbReference type="ARBA" id="ARBA00007274"/>
    </source>
</evidence>
<dbReference type="Pfam" id="PF00132">
    <property type="entry name" value="Hexapep"/>
    <property type="match status" value="1"/>
</dbReference>
<dbReference type="SUPFAM" id="SSF51161">
    <property type="entry name" value="Trimeric LpxA-like enzymes"/>
    <property type="match status" value="1"/>
</dbReference>
<feature type="binding site" evidence="6">
    <location>
        <position position="73"/>
    </location>
    <ligand>
        <name>substrate</name>
    </ligand>
</feature>
<evidence type="ECO:0000256" key="5">
    <source>
        <dbReference type="PIRSR" id="PIRSR620019-1"/>
    </source>
</evidence>
<dbReference type="KEGG" id="ilo:IL0552"/>
<evidence type="ECO:0000256" key="2">
    <source>
        <dbReference type="ARBA" id="ARBA00022679"/>
    </source>
</evidence>
<dbReference type="AlphaFoldDB" id="Q5QWT7"/>
<evidence type="ECO:0000256" key="3">
    <source>
        <dbReference type="ARBA" id="ARBA00022737"/>
    </source>
</evidence>
<evidence type="ECO:0000313" key="7">
    <source>
        <dbReference type="EMBL" id="AAV81393.1"/>
    </source>
</evidence>
<keyword evidence="3" id="KW-0677">Repeat</keyword>
<dbReference type="GeneID" id="41335703"/>
<reference evidence="7 8" key="1">
    <citation type="journal article" date="2004" name="Proc. Natl. Acad. Sci. U.S.A.">
        <title>Genome sequence of the deep-sea gamma-proteobacterium Idiomarina loihiensis reveals amino acid fermentation as a source of carbon and energy.</title>
        <authorList>
            <person name="Hou S."/>
            <person name="Saw J.H."/>
            <person name="Lee K.S."/>
            <person name="Freitas T.A."/>
            <person name="Belisle C."/>
            <person name="Kawarabayasi Y."/>
            <person name="Donachie S.P."/>
            <person name="Pikina A."/>
            <person name="Galperin M.Y."/>
            <person name="Koonin E.V."/>
            <person name="Makarova K.S."/>
            <person name="Omelchenko M.V."/>
            <person name="Sorokin A."/>
            <person name="Wolf Y.I."/>
            <person name="Li Q.X."/>
            <person name="Keum Y.S."/>
            <person name="Campbell S."/>
            <person name="Denery J."/>
            <person name="Aizawa S."/>
            <person name="Shibata S."/>
            <person name="Malahoff A."/>
            <person name="Alam M."/>
        </authorList>
    </citation>
    <scope>NUCLEOTIDE SEQUENCE [LARGE SCALE GENOMIC DNA]</scope>
    <source>
        <strain evidence="8">ATCC BAA-735 / DSM 15497 / L2-TR</strain>
    </source>
</reference>
<keyword evidence="2 7" id="KW-0808">Transferase</keyword>
<dbReference type="PANTHER" id="PTHR43300:SF7">
    <property type="entry name" value="UDP-N-ACETYLBACILLOSAMINE N-ACETYLTRANSFERASE"/>
    <property type="match status" value="1"/>
</dbReference>
<dbReference type="InterPro" id="IPR018357">
    <property type="entry name" value="Hexapep_transf_CS"/>
</dbReference>
<organism evidence="7 8">
    <name type="scientific">Idiomarina loihiensis (strain ATCC BAA-735 / DSM 15497 / L2-TR)</name>
    <dbReference type="NCBI Taxonomy" id="283942"/>
    <lineage>
        <taxon>Bacteria</taxon>
        <taxon>Pseudomonadati</taxon>
        <taxon>Pseudomonadota</taxon>
        <taxon>Gammaproteobacteria</taxon>
        <taxon>Alteromonadales</taxon>
        <taxon>Idiomarinaceae</taxon>
        <taxon>Idiomarina</taxon>
    </lineage>
</organism>
<feature type="site" description="Increases basicity of active site His" evidence="5">
    <location>
        <position position="140"/>
    </location>
</feature>
<dbReference type="Pfam" id="PF14602">
    <property type="entry name" value="Hexapep_2"/>
    <property type="match status" value="1"/>
</dbReference>
<name>Q5QWT7_IDILO</name>
<dbReference type="NCBIfam" id="TIGR03570">
    <property type="entry name" value="NeuD_NnaD"/>
    <property type="match status" value="1"/>
</dbReference>
<evidence type="ECO:0000256" key="4">
    <source>
        <dbReference type="ARBA" id="ARBA00023315"/>
    </source>
</evidence>
<evidence type="ECO:0000313" key="8">
    <source>
        <dbReference type="Proteomes" id="UP000001171"/>
    </source>
</evidence>
<protein>
    <submittedName>
        <fullName evidence="7">Acetyltransferase, isoleucine patch superfamily</fullName>
    </submittedName>
</protein>
<dbReference type="STRING" id="283942.IL0552"/>
<dbReference type="GO" id="GO:0016746">
    <property type="term" value="F:acyltransferase activity"/>
    <property type="evidence" value="ECO:0007669"/>
    <property type="project" value="UniProtKB-KW"/>
</dbReference>
<dbReference type="InterPro" id="IPR020019">
    <property type="entry name" value="AcTrfase_PglD-like"/>
</dbReference>
<dbReference type="InterPro" id="IPR011004">
    <property type="entry name" value="Trimer_LpxA-like_sf"/>
</dbReference>
<feature type="binding site" evidence="6">
    <location>
        <position position="148"/>
    </location>
    <ligand>
        <name>acetyl-CoA</name>
        <dbReference type="ChEBI" id="CHEBI:57288"/>
    </ligand>
</feature>
<feature type="active site" description="Proton acceptor" evidence="5">
    <location>
        <position position="139"/>
    </location>
</feature>
<dbReference type="HOGENOM" id="CLU_081811_2_0_6"/>
<dbReference type="InterPro" id="IPR050179">
    <property type="entry name" value="Trans_hexapeptide_repeat"/>
</dbReference>
<accession>Q5QWT7</accession>
<dbReference type="EMBL" id="AE017340">
    <property type="protein sequence ID" value="AAV81393.1"/>
    <property type="molecule type" value="Genomic_DNA"/>
</dbReference>
<dbReference type="Gene3D" id="2.160.10.10">
    <property type="entry name" value="Hexapeptide repeat proteins"/>
    <property type="match status" value="1"/>
</dbReference>
<dbReference type="Gene3D" id="3.40.50.20">
    <property type="match status" value="1"/>
</dbReference>
<dbReference type="eggNOG" id="COG2171">
    <property type="taxonomic scope" value="Bacteria"/>
</dbReference>
<keyword evidence="4" id="KW-0012">Acyltransferase</keyword>
<keyword evidence="8" id="KW-1185">Reference proteome</keyword>
<sequence length="213" mass="22714">MTKRYLVLGGGGHARVIIDILASYNIPIEAIVAPELGRMQEFKGLKHLRKDEEVRHYNADEVSLVNALGSLPGQYNLREGLFKRFKKAGYQFLTVVSEAAIISQYAVLEEGVQVLPGAILNACNVGENSIVNTGAIVEHDVTIGKHCHIAPGATICGNVTLGDNVHIGAGATVIQGIDIGDSAVVGAGSIVSKNLFARDRHYPAKSFIKKGSQ</sequence>
<comment type="similarity">
    <text evidence="1">Belongs to the transferase hexapeptide repeat family.</text>
</comment>
<gene>
    <name evidence="7" type="ordered locus">IL0552</name>
</gene>
<proteinExistence type="inferred from homology"/>
<dbReference type="CDD" id="cd03360">
    <property type="entry name" value="LbH_AT_putative"/>
    <property type="match status" value="1"/>
</dbReference>